<dbReference type="EMBL" id="CAVNYO010000138">
    <property type="protein sequence ID" value="CAK5268543.1"/>
    <property type="molecule type" value="Genomic_DNA"/>
</dbReference>
<name>A0AAD2H352_9AGAR</name>
<dbReference type="AlphaFoldDB" id="A0AAD2H352"/>
<accession>A0AAD2H352</accession>
<evidence type="ECO:0000313" key="3">
    <source>
        <dbReference type="Proteomes" id="UP001295794"/>
    </source>
</evidence>
<dbReference type="Proteomes" id="UP001295794">
    <property type="component" value="Unassembled WGS sequence"/>
</dbReference>
<dbReference type="EMBL" id="CAVNYO010000139">
    <property type="protein sequence ID" value="CAK5269143.1"/>
    <property type="molecule type" value="Genomic_DNA"/>
</dbReference>
<comment type="caution">
    <text evidence="1">The sequence shown here is derived from an EMBL/GenBank/DDBJ whole genome shotgun (WGS) entry which is preliminary data.</text>
</comment>
<sequence length="99" mass="10616">MSAGIGMASTSGLGMFLGDEKNAPLPRAGDLGGISVSGDGGAFTFKKFSACHSYQTWRWLVSLQIFTWSSELLGRYSGTLNGKKSGNQLSMSLEIRSFR</sequence>
<keyword evidence="3" id="KW-1185">Reference proteome</keyword>
<protein>
    <submittedName>
        <fullName evidence="1">Uncharacterized protein</fullName>
    </submittedName>
</protein>
<evidence type="ECO:0000313" key="2">
    <source>
        <dbReference type="EMBL" id="CAK5269143.1"/>
    </source>
</evidence>
<gene>
    <name evidence="1" type="ORF">MYCIT1_LOCUS11794</name>
    <name evidence="2" type="ORF">MYCIT1_LOCUS12646</name>
</gene>
<reference evidence="1" key="1">
    <citation type="submission" date="2023-11" db="EMBL/GenBank/DDBJ databases">
        <authorList>
            <person name="De Vega J J."/>
            <person name="De Vega J J."/>
        </authorList>
    </citation>
    <scope>NUCLEOTIDE SEQUENCE</scope>
</reference>
<organism evidence="1 3">
    <name type="scientific">Mycena citricolor</name>
    <dbReference type="NCBI Taxonomy" id="2018698"/>
    <lineage>
        <taxon>Eukaryota</taxon>
        <taxon>Fungi</taxon>
        <taxon>Dikarya</taxon>
        <taxon>Basidiomycota</taxon>
        <taxon>Agaricomycotina</taxon>
        <taxon>Agaricomycetes</taxon>
        <taxon>Agaricomycetidae</taxon>
        <taxon>Agaricales</taxon>
        <taxon>Marasmiineae</taxon>
        <taxon>Mycenaceae</taxon>
        <taxon>Mycena</taxon>
    </lineage>
</organism>
<evidence type="ECO:0000313" key="1">
    <source>
        <dbReference type="EMBL" id="CAK5268543.1"/>
    </source>
</evidence>
<proteinExistence type="predicted"/>